<dbReference type="Gene3D" id="3.40.50.150">
    <property type="entry name" value="Vaccinia Virus protein VP39"/>
    <property type="match status" value="1"/>
</dbReference>
<dbReference type="SMART" id="SM00248">
    <property type="entry name" value="ANK"/>
    <property type="match status" value="2"/>
</dbReference>
<feature type="repeat" description="ANK" evidence="4">
    <location>
        <begin position="80"/>
        <end position="112"/>
    </location>
</feature>
<organism evidence="7 8">
    <name type="scientific">Mesocestoides corti</name>
    <name type="common">Flatworm</name>
    <dbReference type="NCBI Taxonomy" id="53468"/>
    <lineage>
        <taxon>Eukaryota</taxon>
        <taxon>Metazoa</taxon>
        <taxon>Spiralia</taxon>
        <taxon>Lophotrochozoa</taxon>
        <taxon>Platyhelminthes</taxon>
        <taxon>Cestoda</taxon>
        <taxon>Eucestoda</taxon>
        <taxon>Cyclophyllidea</taxon>
        <taxon>Mesocestoididae</taxon>
        <taxon>Mesocestoides</taxon>
    </lineage>
</organism>
<dbReference type="InterPro" id="IPR036770">
    <property type="entry name" value="Ankyrin_rpt-contain_sf"/>
</dbReference>
<keyword evidence="8" id="KW-1185">Reference proteome</keyword>
<dbReference type="PROSITE" id="PS50088">
    <property type="entry name" value="ANK_REPEAT"/>
    <property type="match status" value="1"/>
</dbReference>
<dbReference type="SUPFAM" id="SSF48403">
    <property type="entry name" value="Ankyrin repeat"/>
    <property type="match status" value="1"/>
</dbReference>
<dbReference type="EMBL" id="UXSR01005356">
    <property type="protein sequence ID" value="VDD81353.1"/>
    <property type="molecule type" value="Genomic_DNA"/>
</dbReference>
<evidence type="ECO:0000256" key="1">
    <source>
        <dbReference type="ARBA" id="ARBA00022603"/>
    </source>
</evidence>
<proteinExistence type="predicted"/>
<sequence length="527" mass="61536">MIVDVSGEADDSNNQAAESEGQSSRKRKHDDPEEKDVEMSYEPTQEDIRMILAASEGNLEEIKTLNNECLGDICFQDPKTGMSVLMAAAGSGHADVVRYLLEEGAPWNAVDRQYRCAGDYAAMNHHQAIIDIILNHAVISELLLSIATPADEVAPTNLPSAEEGAAIRAGFAETGNDGSALAETKLNAAYLASRLEYTPRGDRLVDTSTQLAVMMDWEKPLMAHHAAWICFATPSDDTTRPEQLRTLNVGFGMGIVDAEIMKHKPAHHTIIEAHPQVLEKMAADGWMDRADVEVCRGRWQDVLPQLAAEIESGQRPAFDGVFFDTYAEDDRDLNNFHRFLPRIMSQHPRARYSYYNGMCPDNVFFHGVACETTRLRLERNNCYCQYYYYHHHYCYHYYYYYNHYYYHHHHKYCFHHYYNCHYYYYHHYHYCNHHYYYCHYYYYHHYYYYCQHNYYHHYHLHHHINSHTLSLGFACNFVPMPVKEVADPALWENLSRRYWHFDTYFLPQCTRRPASPKPDDNPSPAQE</sequence>
<dbReference type="PROSITE" id="PS51559">
    <property type="entry name" value="SAM_RMT2"/>
    <property type="match status" value="1"/>
</dbReference>
<evidence type="ECO:0000256" key="4">
    <source>
        <dbReference type="PROSITE-ProRule" id="PRU00023"/>
    </source>
</evidence>
<reference evidence="7 8" key="1">
    <citation type="submission" date="2018-10" db="EMBL/GenBank/DDBJ databases">
        <authorList>
            <consortium name="Pathogen Informatics"/>
        </authorList>
    </citation>
    <scope>NUCLEOTIDE SEQUENCE [LARGE SCALE GENOMIC DNA]</scope>
</reference>
<dbReference type="AlphaFoldDB" id="A0A0R3UIS5"/>
<protein>
    <recommendedName>
        <fullName evidence="6">RMT2 domain-containing protein</fullName>
    </recommendedName>
</protein>
<keyword evidence="3" id="KW-0949">S-adenosyl-L-methionine</keyword>
<keyword evidence="4" id="KW-0040">ANK repeat</keyword>
<dbReference type="PANTHER" id="PTHR32379">
    <property type="entry name" value="GUANIDINOACETATE N-METHYLTRANSFERASE"/>
    <property type="match status" value="1"/>
</dbReference>
<evidence type="ECO:0000256" key="5">
    <source>
        <dbReference type="SAM" id="MobiDB-lite"/>
    </source>
</evidence>
<evidence type="ECO:0000259" key="6">
    <source>
        <dbReference type="PROSITE" id="PS51559"/>
    </source>
</evidence>
<dbReference type="InterPro" id="IPR002110">
    <property type="entry name" value="Ankyrin_rpt"/>
</dbReference>
<dbReference type="InterPro" id="IPR026480">
    <property type="entry name" value="RMT2_dom"/>
</dbReference>
<dbReference type="GO" id="GO:0008757">
    <property type="term" value="F:S-adenosylmethionine-dependent methyltransferase activity"/>
    <property type="evidence" value="ECO:0007669"/>
    <property type="project" value="TreeGrafter"/>
</dbReference>
<dbReference type="OrthoDB" id="6225260at2759"/>
<feature type="compositionally biased region" description="Polar residues" evidence="5">
    <location>
        <begin position="12"/>
        <end position="22"/>
    </location>
</feature>
<dbReference type="GO" id="GO:0032259">
    <property type="term" value="P:methylation"/>
    <property type="evidence" value="ECO:0007669"/>
    <property type="project" value="UniProtKB-KW"/>
</dbReference>
<dbReference type="GO" id="GO:0005634">
    <property type="term" value="C:nucleus"/>
    <property type="evidence" value="ECO:0007669"/>
    <property type="project" value="TreeGrafter"/>
</dbReference>
<accession>A0A0R3UIS5</accession>
<dbReference type="Proteomes" id="UP000267029">
    <property type="component" value="Unassembled WGS sequence"/>
</dbReference>
<evidence type="ECO:0000313" key="8">
    <source>
        <dbReference type="Proteomes" id="UP000267029"/>
    </source>
</evidence>
<evidence type="ECO:0000256" key="3">
    <source>
        <dbReference type="ARBA" id="ARBA00022691"/>
    </source>
</evidence>
<evidence type="ECO:0000256" key="2">
    <source>
        <dbReference type="ARBA" id="ARBA00022679"/>
    </source>
</evidence>
<evidence type="ECO:0000313" key="7">
    <source>
        <dbReference type="EMBL" id="VDD81353.1"/>
    </source>
</evidence>
<dbReference type="InterPro" id="IPR051038">
    <property type="entry name" value="RMT2/GAMT_Mtase"/>
</dbReference>
<name>A0A0R3UIS5_MESCO</name>
<dbReference type="PROSITE" id="PS50297">
    <property type="entry name" value="ANK_REP_REGION"/>
    <property type="match status" value="1"/>
</dbReference>
<feature type="region of interest" description="Disordered" evidence="5">
    <location>
        <begin position="1"/>
        <end position="42"/>
    </location>
</feature>
<dbReference type="Pfam" id="PF12796">
    <property type="entry name" value="Ank_2"/>
    <property type="match status" value="1"/>
</dbReference>
<dbReference type="Gene3D" id="1.25.40.20">
    <property type="entry name" value="Ankyrin repeat-containing domain"/>
    <property type="match status" value="1"/>
</dbReference>
<feature type="domain" description="RMT2" evidence="6">
    <location>
        <begin position="181"/>
        <end position="527"/>
    </location>
</feature>
<dbReference type="STRING" id="53468.A0A0R3UIS5"/>
<dbReference type="InterPro" id="IPR029063">
    <property type="entry name" value="SAM-dependent_MTases_sf"/>
</dbReference>
<dbReference type="SUPFAM" id="SSF53335">
    <property type="entry name" value="S-adenosyl-L-methionine-dependent methyltransferases"/>
    <property type="match status" value="1"/>
</dbReference>
<dbReference type="PANTHER" id="PTHR32379:SF1">
    <property type="entry name" value="GUANIDINOACETATE N-METHYLTRANSFERASE"/>
    <property type="match status" value="1"/>
</dbReference>
<gene>
    <name evidence="7" type="ORF">MCOS_LOCUS7356</name>
</gene>
<keyword evidence="1" id="KW-0489">Methyltransferase</keyword>
<keyword evidence="2" id="KW-0808">Transferase</keyword>
<dbReference type="GO" id="GO:0005737">
    <property type="term" value="C:cytoplasm"/>
    <property type="evidence" value="ECO:0007669"/>
    <property type="project" value="TreeGrafter"/>
</dbReference>